<dbReference type="RefSeq" id="WP_143733283.1">
    <property type="nucleotide sequence ID" value="NZ_RYFG02000121.1"/>
</dbReference>
<accession>A0ABY3C4M4</accession>
<dbReference type="PANTHER" id="PTHR12110">
    <property type="entry name" value="HYDROXYPYRUVATE ISOMERASE"/>
    <property type="match status" value="1"/>
</dbReference>
<evidence type="ECO:0000313" key="2">
    <source>
        <dbReference type="EMBL" id="TRW89624.1"/>
    </source>
</evidence>
<evidence type="ECO:0000313" key="3">
    <source>
        <dbReference type="Proteomes" id="UP000733744"/>
    </source>
</evidence>
<dbReference type="InterPro" id="IPR050312">
    <property type="entry name" value="IolE/XylAMocC-like"/>
</dbReference>
<proteinExistence type="predicted"/>
<evidence type="ECO:0000259" key="1">
    <source>
        <dbReference type="Pfam" id="PF01261"/>
    </source>
</evidence>
<dbReference type="InterPro" id="IPR036237">
    <property type="entry name" value="Xyl_isomerase-like_sf"/>
</dbReference>
<organism evidence="2 3">
    <name type="scientific">Candidatus Methylobacter oryzae</name>
    <dbReference type="NCBI Taxonomy" id="2497749"/>
    <lineage>
        <taxon>Bacteria</taxon>
        <taxon>Pseudomonadati</taxon>
        <taxon>Pseudomonadota</taxon>
        <taxon>Gammaproteobacteria</taxon>
        <taxon>Methylococcales</taxon>
        <taxon>Methylococcaceae</taxon>
        <taxon>Methylobacter</taxon>
    </lineage>
</organism>
<dbReference type="PANTHER" id="PTHR12110:SF21">
    <property type="entry name" value="XYLOSE ISOMERASE-LIKE TIM BARREL DOMAIN-CONTAINING PROTEIN"/>
    <property type="match status" value="1"/>
</dbReference>
<dbReference type="EMBL" id="RYFG02000121">
    <property type="protein sequence ID" value="TRW89624.1"/>
    <property type="molecule type" value="Genomic_DNA"/>
</dbReference>
<protein>
    <submittedName>
        <fullName evidence="2">Sugar phosphate isomerase/epimerase</fullName>
    </submittedName>
</protein>
<reference evidence="2 3" key="1">
    <citation type="journal article" date="2019" name="Antonie Van Leeuwenhoek">
        <title>Description of 'Ca. Methylobacter oryzae' KRF1, a novel species from the environmentally important Methylobacter clade 2.</title>
        <authorList>
            <person name="Khatri K."/>
            <person name="Mohite J.A."/>
            <person name="Pandit P.S."/>
            <person name="Bahulikar R."/>
            <person name="Rahalkar M.C."/>
        </authorList>
    </citation>
    <scope>NUCLEOTIDE SEQUENCE [LARGE SCALE GENOMIC DNA]</scope>
    <source>
        <strain evidence="2 3">KRF1</strain>
    </source>
</reference>
<sequence>MKLAVSTLALPRERPAEWLPKIADMGFAGVEVSPSWTWGTNGAEPDNSTVSVFRQKARQAGLAIVGLHSLLHGQTGMGLLQGAEARHKAVEFVVRMSQVCRDLGGRTLILGGERFRRTVGEHSAWAELASFFDAVLPRIENHGTLLCLDPLGPASADFCRRAAECRMLINYLDHPSLGYQLNSAVIVANGDTGHSTFAALRGQLDIFHVAEPGLQAIASSKQIDHADFRRHLAAISFAEWLCLHQQAGAAPGDELENGLRLLRHYYLRRDNLNLDRLRQQTAAATQLAPQSITG</sequence>
<keyword evidence="3" id="KW-1185">Reference proteome</keyword>
<feature type="domain" description="Xylose isomerase-like TIM barrel" evidence="1">
    <location>
        <begin position="21"/>
        <end position="263"/>
    </location>
</feature>
<dbReference type="Gene3D" id="3.20.20.150">
    <property type="entry name" value="Divalent-metal-dependent TIM barrel enzymes"/>
    <property type="match status" value="1"/>
</dbReference>
<dbReference type="InterPro" id="IPR013022">
    <property type="entry name" value="Xyl_isomerase-like_TIM-brl"/>
</dbReference>
<dbReference type="SUPFAM" id="SSF51658">
    <property type="entry name" value="Xylose isomerase-like"/>
    <property type="match status" value="1"/>
</dbReference>
<comment type="caution">
    <text evidence="2">The sequence shown here is derived from an EMBL/GenBank/DDBJ whole genome shotgun (WGS) entry which is preliminary data.</text>
</comment>
<dbReference type="Pfam" id="PF01261">
    <property type="entry name" value="AP_endonuc_2"/>
    <property type="match status" value="1"/>
</dbReference>
<keyword evidence="2" id="KW-0413">Isomerase</keyword>
<name>A0ABY3C4M4_9GAMM</name>
<gene>
    <name evidence="2" type="ORF">EKO24_021435</name>
</gene>
<dbReference type="Proteomes" id="UP000733744">
    <property type="component" value="Unassembled WGS sequence"/>
</dbReference>
<dbReference type="GO" id="GO:0016853">
    <property type="term" value="F:isomerase activity"/>
    <property type="evidence" value="ECO:0007669"/>
    <property type="project" value="UniProtKB-KW"/>
</dbReference>